<feature type="domain" description="Pyruvate kinase C-terminal" evidence="17">
    <location>
        <begin position="451"/>
        <end position="550"/>
    </location>
</feature>
<gene>
    <name evidence="18" type="ORF">PanWU01x14_296380</name>
</gene>
<comment type="cofactor">
    <cofactor evidence="1">
        <name>Mg(2+)</name>
        <dbReference type="ChEBI" id="CHEBI:18420"/>
    </cofactor>
</comment>
<dbReference type="InterPro" id="IPR015813">
    <property type="entry name" value="Pyrv/PenolPyrv_kinase-like_dom"/>
</dbReference>
<keyword evidence="11 15" id="KW-0460">Magnesium</keyword>
<dbReference type="InterPro" id="IPR015806">
    <property type="entry name" value="Pyrv_Knase_insert_dom_sf"/>
</dbReference>
<comment type="similarity">
    <text evidence="4 15">Belongs to the pyruvate kinase family.</text>
</comment>
<dbReference type="OrthoDB" id="108365at2759"/>
<keyword evidence="19" id="KW-1185">Reference proteome</keyword>
<dbReference type="InterPro" id="IPR015793">
    <property type="entry name" value="Pyrv_Knase_brl"/>
</dbReference>
<evidence type="ECO:0000313" key="19">
    <source>
        <dbReference type="Proteomes" id="UP000237105"/>
    </source>
</evidence>
<evidence type="ECO:0000256" key="6">
    <source>
        <dbReference type="ARBA" id="ARBA00022679"/>
    </source>
</evidence>
<organism evidence="18 19">
    <name type="scientific">Parasponia andersonii</name>
    <name type="common">Sponia andersonii</name>
    <dbReference type="NCBI Taxonomy" id="3476"/>
    <lineage>
        <taxon>Eukaryota</taxon>
        <taxon>Viridiplantae</taxon>
        <taxon>Streptophyta</taxon>
        <taxon>Embryophyta</taxon>
        <taxon>Tracheophyta</taxon>
        <taxon>Spermatophyta</taxon>
        <taxon>Magnoliopsida</taxon>
        <taxon>eudicotyledons</taxon>
        <taxon>Gunneridae</taxon>
        <taxon>Pentapetalae</taxon>
        <taxon>rosids</taxon>
        <taxon>fabids</taxon>
        <taxon>Rosales</taxon>
        <taxon>Cannabaceae</taxon>
        <taxon>Parasponia</taxon>
    </lineage>
</organism>
<keyword evidence="9 15" id="KW-0418">Kinase</keyword>
<proteinExistence type="inferred from homology"/>
<feature type="domain" description="Pyruvate kinase barrel" evidence="16">
    <location>
        <begin position="83"/>
        <end position="412"/>
    </location>
</feature>
<dbReference type="Gene3D" id="2.40.33.10">
    <property type="entry name" value="PK beta-barrel domain-like"/>
    <property type="match status" value="1"/>
</dbReference>
<name>A0A2P5AVC4_PARAD</name>
<dbReference type="Pfam" id="PF02887">
    <property type="entry name" value="PK_C"/>
    <property type="match status" value="1"/>
</dbReference>
<evidence type="ECO:0000256" key="10">
    <source>
        <dbReference type="ARBA" id="ARBA00022840"/>
    </source>
</evidence>
<accession>A0A2P5AVC4</accession>
<evidence type="ECO:0000256" key="8">
    <source>
        <dbReference type="ARBA" id="ARBA00022741"/>
    </source>
</evidence>
<dbReference type="PANTHER" id="PTHR11817">
    <property type="entry name" value="PYRUVATE KINASE"/>
    <property type="match status" value="1"/>
</dbReference>
<evidence type="ECO:0000256" key="15">
    <source>
        <dbReference type="RuleBase" id="RU000504"/>
    </source>
</evidence>
<dbReference type="SUPFAM" id="SSF52935">
    <property type="entry name" value="PK C-terminal domain-like"/>
    <property type="match status" value="1"/>
</dbReference>
<dbReference type="UniPathway" id="UPA00109">
    <property type="reaction ID" value="UER00188"/>
</dbReference>
<dbReference type="STRING" id="3476.A0A2P5AVC4"/>
<dbReference type="SUPFAM" id="SSF51621">
    <property type="entry name" value="Phosphoenolpyruvate/pyruvate domain"/>
    <property type="match status" value="1"/>
</dbReference>
<comment type="cofactor">
    <cofactor evidence="2">
        <name>K(+)</name>
        <dbReference type="ChEBI" id="CHEBI:29103"/>
    </cofactor>
</comment>
<keyword evidence="7" id="KW-0479">Metal-binding</keyword>
<evidence type="ECO:0000256" key="1">
    <source>
        <dbReference type="ARBA" id="ARBA00001946"/>
    </source>
</evidence>
<dbReference type="GO" id="GO:0004743">
    <property type="term" value="F:pyruvate kinase activity"/>
    <property type="evidence" value="ECO:0007669"/>
    <property type="project" value="UniProtKB-EC"/>
</dbReference>
<evidence type="ECO:0000256" key="9">
    <source>
        <dbReference type="ARBA" id="ARBA00022777"/>
    </source>
</evidence>
<evidence type="ECO:0000259" key="16">
    <source>
        <dbReference type="Pfam" id="PF00224"/>
    </source>
</evidence>
<keyword evidence="12 15" id="KW-0324">Glycolysis</keyword>
<dbReference type="InterPro" id="IPR001697">
    <property type="entry name" value="Pyr_Knase"/>
</dbReference>
<comment type="caution">
    <text evidence="18">The sequence shown here is derived from an EMBL/GenBank/DDBJ whole genome shotgun (WGS) entry which is preliminary data.</text>
</comment>
<dbReference type="InterPro" id="IPR036918">
    <property type="entry name" value="Pyrv_Knase_C_sf"/>
</dbReference>
<dbReference type="GO" id="GO:0009570">
    <property type="term" value="C:chloroplast stroma"/>
    <property type="evidence" value="ECO:0007669"/>
    <property type="project" value="UniProtKB-ARBA"/>
</dbReference>
<keyword evidence="13 18" id="KW-0670">Pyruvate</keyword>
<dbReference type="InterPro" id="IPR040442">
    <property type="entry name" value="Pyrv_kinase-like_dom_sf"/>
</dbReference>
<evidence type="ECO:0000256" key="4">
    <source>
        <dbReference type="ARBA" id="ARBA00008663"/>
    </source>
</evidence>
<evidence type="ECO:0000256" key="13">
    <source>
        <dbReference type="ARBA" id="ARBA00023317"/>
    </source>
</evidence>
<dbReference type="InterPro" id="IPR011037">
    <property type="entry name" value="Pyrv_Knase-like_insert_dom_sf"/>
</dbReference>
<dbReference type="InterPro" id="IPR015795">
    <property type="entry name" value="Pyrv_Knase_C"/>
</dbReference>
<dbReference type="FunFam" id="3.20.20.60:FF:000025">
    <property type="entry name" value="Pyruvate kinase"/>
    <property type="match status" value="1"/>
</dbReference>
<evidence type="ECO:0000256" key="14">
    <source>
        <dbReference type="ARBA" id="ARBA00048152"/>
    </source>
</evidence>
<dbReference type="GO" id="GO:0005524">
    <property type="term" value="F:ATP binding"/>
    <property type="evidence" value="ECO:0007669"/>
    <property type="project" value="UniProtKB-KW"/>
</dbReference>
<evidence type="ECO:0000256" key="2">
    <source>
        <dbReference type="ARBA" id="ARBA00001958"/>
    </source>
</evidence>
<evidence type="ECO:0000256" key="11">
    <source>
        <dbReference type="ARBA" id="ARBA00022842"/>
    </source>
</evidence>
<sequence>MAVASNSVRLLSQVVAKIHSSNFEKRVVGVSCNGRNLKQNAVSGVQAMVQVGLEGKSKVLDGTLEFDVVSEKELREKGFLGLRKTKLVCTIGPASCSLEDLEKLALGGMNIARLNMCHNTREWHRDVIRSIKKLNEENGFCVSIMIDTEGFQILVVDHHGAPSSVKAEEDSVWLFTAEKLDGSRPFTVQVNYAGFSEGINVGDELVIDSGMACFEVIEKIGNDLRCRCSDPGLFLPRARISFWREGKLVERNHELPTLSKKDWENIEFGISEGIDFVAMSFVNDADSIRLLKEYISAKSSRSIRVLAKIERWECLQKLEEIVEISDGVMVGRGDLGVEIPLEKIPTVQEQIVYVCRQLNKPVIVAAQLLESMVEYPTPTRAEVADVSEALRQCVDALMLSSESAIGLYGHKALSVLTMASNRMELWSRAENQQAFLNLRQLGVSLPDRIAEQICNSAAEIANNLAVDAIFVYTKHGRMASFLSRNRPNPPIFAFTNNESTRKALNLQWGVTPLLIDLSDDMEANISATISLIKSRGLLKEGDTVLVVSDMTPTLSAPVVFQSIQVKTIGDT</sequence>
<protein>
    <recommendedName>
        <fullName evidence="5 15">Pyruvate kinase</fullName>
        <ecNumber evidence="5 15">2.7.1.40</ecNumber>
    </recommendedName>
</protein>
<evidence type="ECO:0000259" key="17">
    <source>
        <dbReference type="Pfam" id="PF02887"/>
    </source>
</evidence>
<evidence type="ECO:0000256" key="5">
    <source>
        <dbReference type="ARBA" id="ARBA00012142"/>
    </source>
</evidence>
<evidence type="ECO:0000256" key="3">
    <source>
        <dbReference type="ARBA" id="ARBA00004997"/>
    </source>
</evidence>
<keyword evidence="6 15" id="KW-0808">Transferase</keyword>
<dbReference type="NCBIfam" id="TIGR01064">
    <property type="entry name" value="pyruv_kin"/>
    <property type="match status" value="1"/>
</dbReference>
<evidence type="ECO:0000256" key="12">
    <source>
        <dbReference type="ARBA" id="ARBA00023152"/>
    </source>
</evidence>
<dbReference type="Gene3D" id="3.20.20.60">
    <property type="entry name" value="Phosphoenolpyruvate-binding domains"/>
    <property type="match status" value="1"/>
</dbReference>
<reference evidence="19" key="1">
    <citation type="submission" date="2016-06" db="EMBL/GenBank/DDBJ databases">
        <title>Parallel loss of symbiosis genes in relatives of nitrogen-fixing non-legume Parasponia.</title>
        <authorList>
            <person name="Van Velzen R."/>
            <person name="Holmer R."/>
            <person name="Bu F."/>
            <person name="Rutten L."/>
            <person name="Van Zeijl A."/>
            <person name="Liu W."/>
            <person name="Santuari L."/>
            <person name="Cao Q."/>
            <person name="Sharma T."/>
            <person name="Shen D."/>
            <person name="Roswanjaya Y."/>
            <person name="Wardhani T."/>
            <person name="Kalhor M.S."/>
            <person name="Jansen J."/>
            <person name="Van den Hoogen J."/>
            <person name="Gungor B."/>
            <person name="Hartog M."/>
            <person name="Hontelez J."/>
            <person name="Verver J."/>
            <person name="Yang W.-C."/>
            <person name="Schijlen E."/>
            <person name="Repin R."/>
            <person name="Schilthuizen M."/>
            <person name="Schranz E."/>
            <person name="Heidstra R."/>
            <person name="Miyata K."/>
            <person name="Fedorova E."/>
            <person name="Kohlen W."/>
            <person name="Bisseling T."/>
            <person name="Smit S."/>
            <person name="Geurts R."/>
        </authorList>
    </citation>
    <scope>NUCLEOTIDE SEQUENCE [LARGE SCALE GENOMIC DNA]</scope>
    <source>
        <strain evidence="19">cv. WU1-14</strain>
    </source>
</reference>
<dbReference type="PRINTS" id="PR01050">
    <property type="entry name" value="PYRUVTKNASE"/>
</dbReference>
<keyword evidence="10" id="KW-0067">ATP-binding</keyword>
<dbReference type="GO" id="GO:0030955">
    <property type="term" value="F:potassium ion binding"/>
    <property type="evidence" value="ECO:0007669"/>
    <property type="project" value="InterPro"/>
</dbReference>
<dbReference type="Gene3D" id="3.40.1380.20">
    <property type="entry name" value="Pyruvate kinase, C-terminal domain"/>
    <property type="match status" value="1"/>
</dbReference>
<dbReference type="GO" id="GO:0016301">
    <property type="term" value="F:kinase activity"/>
    <property type="evidence" value="ECO:0007669"/>
    <property type="project" value="UniProtKB-KW"/>
</dbReference>
<comment type="catalytic activity">
    <reaction evidence="14 15">
        <text>pyruvate + ATP = phosphoenolpyruvate + ADP + H(+)</text>
        <dbReference type="Rhea" id="RHEA:18157"/>
        <dbReference type="ChEBI" id="CHEBI:15361"/>
        <dbReference type="ChEBI" id="CHEBI:15378"/>
        <dbReference type="ChEBI" id="CHEBI:30616"/>
        <dbReference type="ChEBI" id="CHEBI:58702"/>
        <dbReference type="ChEBI" id="CHEBI:456216"/>
        <dbReference type="EC" id="2.7.1.40"/>
    </reaction>
</comment>
<dbReference type="EMBL" id="JXTB01000436">
    <property type="protein sequence ID" value="PON40502.1"/>
    <property type="molecule type" value="Genomic_DNA"/>
</dbReference>
<dbReference type="EC" id="2.7.1.40" evidence="5 15"/>
<dbReference type="Pfam" id="PF00224">
    <property type="entry name" value="PK"/>
    <property type="match status" value="1"/>
</dbReference>
<evidence type="ECO:0000313" key="18">
    <source>
        <dbReference type="EMBL" id="PON40502.1"/>
    </source>
</evidence>
<dbReference type="AlphaFoldDB" id="A0A2P5AVC4"/>
<keyword evidence="8" id="KW-0547">Nucleotide-binding</keyword>
<comment type="pathway">
    <text evidence="3 15">Carbohydrate degradation; glycolysis; pyruvate from D-glyceraldehyde 3-phosphate: step 5/5.</text>
</comment>
<evidence type="ECO:0000256" key="7">
    <source>
        <dbReference type="ARBA" id="ARBA00022723"/>
    </source>
</evidence>
<dbReference type="Proteomes" id="UP000237105">
    <property type="component" value="Unassembled WGS sequence"/>
</dbReference>
<dbReference type="SUPFAM" id="SSF50800">
    <property type="entry name" value="PK beta-barrel domain-like"/>
    <property type="match status" value="1"/>
</dbReference>
<dbReference type="GO" id="GO:0000287">
    <property type="term" value="F:magnesium ion binding"/>
    <property type="evidence" value="ECO:0007669"/>
    <property type="project" value="InterPro"/>
</dbReference>